<keyword evidence="6" id="KW-1185">Reference proteome</keyword>
<feature type="domain" description="Methyltransferase regulatory" evidence="1">
    <location>
        <begin position="237"/>
        <end position="319"/>
    </location>
</feature>
<dbReference type="OrthoDB" id="5298787at2"/>
<dbReference type="EMBL" id="LMAR01000068">
    <property type="protein sequence ID" value="KQK28538.1"/>
    <property type="molecule type" value="Genomic_DNA"/>
</dbReference>
<sequence length="539" mass="58982">MDEALRRVLGWNGCNQAGQAAMTSASAINPYDAVAYPGHSFAQTHPARLATIAHFHGMSPALPSAMRVLELGCGRGGNLVPMAAQFPQSDFLGIDLSADSIRQASETAAAFGLRNLAFRQQDILTLEADLGRFDYIIVHGVYSWVPEAVRERIIALFGMLLAPQGVAYVSYNALPGCRLRDLARDVMLHAVRDIDDPQERVRVARATLKAVAEASDPESFHGVVLRERCKQIDELPDNVLYHDDLNPGARAFALHEVLAVAERHGLQFLAEASFPNVHGGAKEAARQMLAQIPVEQVARREQTLDMLIGRAFRETLLCREAVPLRRGIRPDALRPYYLSADVRPALRQPEPERPGAERFEFHEGVGLSVDLPQCKAALAVLGEIWPASVSWPELVERSCRGAGIAAGPAWAREVARLEEALIAIFKAGLLDIRLEPPPLTTEVSERPAASAVARWQASTSFEVTDQRHRMVQLDSIVVRKFVSLLDGSRDQAMLLDAMNAFLAETRAAGIAEPNLPERATAAEVAMHLKDVARLALLRA</sequence>
<feature type="domain" description="Methyltransferase" evidence="2">
    <location>
        <begin position="64"/>
        <end position="171"/>
    </location>
</feature>
<reference evidence="5 7" key="2">
    <citation type="submission" date="2017-02" db="EMBL/GenBank/DDBJ databases">
        <authorList>
            <person name="Peterson S.W."/>
        </authorList>
    </citation>
    <scope>NUCLEOTIDE SEQUENCE [LARGE SCALE GENOMIC DNA]</scope>
    <source>
        <strain evidence="5 7">DSM 9653</strain>
    </source>
</reference>
<dbReference type="Proteomes" id="UP000190130">
    <property type="component" value="Unassembled WGS sequence"/>
</dbReference>
<dbReference type="Pfam" id="PF13847">
    <property type="entry name" value="Methyltransf_31"/>
    <property type="match status" value="1"/>
</dbReference>
<evidence type="ECO:0000259" key="3">
    <source>
        <dbReference type="Pfam" id="PF21782"/>
    </source>
</evidence>
<dbReference type="Pfam" id="PF10119">
    <property type="entry name" value="MethyTransf_Reg"/>
    <property type="match status" value="1"/>
</dbReference>
<dbReference type="InterPro" id="IPR025714">
    <property type="entry name" value="Methyltranfer_dom"/>
</dbReference>
<dbReference type="PANTHER" id="PTHR43667:SF2">
    <property type="entry name" value="FATTY ACID C-METHYL TRANSFERASE"/>
    <property type="match status" value="1"/>
</dbReference>
<evidence type="ECO:0000259" key="2">
    <source>
        <dbReference type="Pfam" id="PF13847"/>
    </source>
</evidence>
<dbReference type="GO" id="GO:0032259">
    <property type="term" value="P:methylation"/>
    <property type="evidence" value="ECO:0007669"/>
    <property type="project" value="UniProtKB-KW"/>
</dbReference>
<evidence type="ECO:0000313" key="6">
    <source>
        <dbReference type="Proteomes" id="UP000051562"/>
    </source>
</evidence>
<dbReference type="Proteomes" id="UP000051562">
    <property type="component" value="Unassembled WGS sequence"/>
</dbReference>
<evidence type="ECO:0000313" key="5">
    <source>
        <dbReference type="EMBL" id="SKC13288.1"/>
    </source>
</evidence>
<name>A0A0Q3SSW6_9HYPH</name>
<gene>
    <name evidence="4" type="ORF">ARD30_21470</name>
    <name evidence="5" type="ORF">SAMN05660750_04564</name>
</gene>
<dbReference type="PANTHER" id="PTHR43667">
    <property type="entry name" value="CYCLOPROPANE-FATTY-ACYL-PHOSPHOLIPID SYNTHASE"/>
    <property type="match status" value="1"/>
</dbReference>
<feature type="domain" description="PKMT C-terminal winged helix" evidence="3">
    <location>
        <begin position="445"/>
        <end position="508"/>
    </location>
</feature>
<dbReference type="InterPro" id="IPR050723">
    <property type="entry name" value="CFA/CMAS"/>
</dbReference>
<keyword evidence="5" id="KW-0808">Transferase</keyword>
<proteinExistence type="predicted"/>
<dbReference type="EMBL" id="FUYX01000017">
    <property type="protein sequence ID" value="SKC13288.1"/>
    <property type="molecule type" value="Genomic_DNA"/>
</dbReference>
<evidence type="ECO:0000259" key="1">
    <source>
        <dbReference type="Pfam" id="PF10119"/>
    </source>
</evidence>
<reference evidence="4 6" key="1">
    <citation type="submission" date="2015-10" db="EMBL/GenBank/DDBJ databases">
        <title>Draft genome of Bosea thiooxidans.</title>
        <authorList>
            <person name="Wang X."/>
        </authorList>
    </citation>
    <scope>NUCLEOTIDE SEQUENCE [LARGE SCALE GENOMIC DNA]</scope>
    <source>
        <strain evidence="4 6">CGMCC 9174</strain>
    </source>
</reference>
<organism evidence="4 6">
    <name type="scientific">Bosea thiooxidans</name>
    <dbReference type="NCBI Taxonomy" id="53254"/>
    <lineage>
        <taxon>Bacteria</taxon>
        <taxon>Pseudomonadati</taxon>
        <taxon>Pseudomonadota</taxon>
        <taxon>Alphaproteobacteria</taxon>
        <taxon>Hyphomicrobiales</taxon>
        <taxon>Boseaceae</taxon>
        <taxon>Bosea</taxon>
    </lineage>
</organism>
<dbReference type="AlphaFoldDB" id="A0A0Q3SSW6"/>
<dbReference type="CDD" id="cd02440">
    <property type="entry name" value="AdoMet_MTases"/>
    <property type="match status" value="1"/>
</dbReference>
<accession>A0A0Q3SSW6</accession>
<dbReference type="Gene3D" id="3.40.50.150">
    <property type="entry name" value="Vaccinia Virus protein VP39"/>
    <property type="match status" value="1"/>
</dbReference>
<dbReference type="InterPro" id="IPR018773">
    <property type="entry name" value="MeTrfase_reg_dom_prd"/>
</dbReference>
<dbReference type="STRING" id="53254.SAMN05660750_04564"/>
<protein>
    <submittedName>
        <fullName evidence="5">Predicted methyltransferase regulatory domain-containing protein</fullName>
    </submittedName>
</protein>
<dbReference type="InterPro" id="IPR048976">
    <property type="entry name" value="WHD_PKMT"/>
</dbReference>
<dbReference type="Pfam" id="PF21782">
    <property type="entry name" value="WHD_PKMT"/>
    <property type="match status" value="1"/>
</dbReference>
<dbReference type="GO" id="GO:0008168">
    <property type="term" value="F:methyltransferase activity"/>
    <property type="evidence" value="ECO:0007669"/>
    <property type="project" value="UniProtKB-KW"/>
</dbReference>
<dbReference type="SUPFAM" id="SSF53335">
    <property type="entry name" value="S-adenosyl-L-methionine-dependent methyltransferases"/>
    <property type="match status" value="1"/>
</dbReference>
<keyword evidence="5" id="KW-0489">Methyltransferase</keyword>
<dbReference type="InterPro" id="IPR029063">
    <property type="entry name" value="SAM-dependent_MTases_sf"/>
</dbReference>
<evidence type="ECO:0000313" key="4">
    <source>
        <dbReference type="EMBL" id="KQK28538.1"/>
    </source>
</evidence>
<evidence type="ECO:0000313" key="7">
    <source>
        <dbReference type="Proteomes" id="UP000190130"/>
    </source>
</evidence>